<feature type="signal peptide" evidence="2">
    <location>
        <begin position="1"/>
        <end position="26"/>
    </location>
</feature>
<evidence type="ECO:0000313" key="4">
    <source>
        <dbReference type="Proteomes" id="UP000319103"/>
    </source>
</evidence>
<keyword evidence="2" id="KW-0732">Signal</keyword>
<dbReference type="AlphaFoldDB" id="A0A540W0V7"/>
<name>A0A540W0V7_9ACTN</name>
<dbReference type="Proteomes" id="UP000319103">
    <property type="component" value="Unassembled WGS sequence"/>
</dbReference>
<accession>A0A540W0V7</accession>
<proteinExistence type="predicted"/>
<organism evidence="3 4">
    <name type="scientific">Kitasatospora acidiphila</name>
    <dbReference type="NCBI Taxonomy" id="2567942"/>
    <lineage>
        <taxon>Bacteria</taxon>
        <taxon>Bacillati</taxon>
        <taxon>Actinomycetota</taxon>
        <taxon>Actinomycetes</taxon>
        <taxon>Kitasatosporales</taxon>
        <taxon>Streptomycetaceae</taxon>
        <taxon>Kitasatospora</taxon>
    </lineage>
</organism>
<evidence type="ECO:0000313" key="3">
    <source>
        <dbReference type="EMBL" id="TQF02659.1"/>
    </source>
</evidence>
<dbReference type="EMBL" id="VIGB01000003">
    <property type="protein sequence ID" value="TQF02659.1"/>
    <property type="molecule type" value="Genomic_DNA"/>
</dbReference>
<evidence type="ECO:0000256" key="2">
    <source>
        <dbReference type="SAM" id="SignalP"/>
    </source>
</evidence>
<feature type="chain" id="PRO_5038569653" evidence="2">
    <location>
        <begin position="27"/>
        <end position="81"/>
    </location>
</feature>
<dbReference type="PROSITE" id="PS51257">
    <property type="entry name" value="PROKAR_LIPOPROTEIN"/>
    <property type="match status" value="1"/>
</dbReference>
<gene>
    <name evidence="3" type="ORF">E6W39_10805</name>
</gene>
<dbReference type="RefSeq" id="WP_141633349.1">
    <property type="nucleotide sequence ID" value="NZ_VIGB01000003.1"/>
</dbReference>
<reference evidence="3 4" key="1">
    <citation type="submission" date="2019-06" db="EMBL/GenBank/DDBJ databases">
        <title>Description of Kitasatospora acidophila sp. nov. isolated from pine grove soil, and reclassification of Streptomyces novaecaesareae to Kitasatospora novaeceasareae comb. nov.</title>
        <authorList>
            <person name="Kim M.J."/>
        </authorList>
    </citation>
    <scope>NUCLEOTIDE SEQUENCE [LARGE SCALE GENOMIC DNA]</scope>
    <source>
        <strain evidence="3 4">MMS16-CNU292</strain>
    </source>
</reference>
<protein>
    <submittedName>
        <fullName evidence="3">Uncharacterized protein</fullName>
    </submittedName>
</protein>
<keyword evidence="4" id="KW-1185">Reference proteome</keyword>
<comment type="caution">
    <text evidence="3">The sequence shown here is derived from an EMBL/GenBank/DDBJ whole genome shotgun (WGS) entry which is preliminary data.</text>
</comment>
<sequence>MRRTRRFGPHAVALAALAVLGAATLAGCDAPAPRTPLGPLGLSATAPNPAAECALDQQKPTWASCGDNPAGASSRPWAALG</sequence>
<evidence type="ECO:0000256" key="1">
    <source>
        <dbReference type="SAM" id="MobiDB-lite"/>
    </source>
</evidence>
<feature type="region of interest" description="Disordered" evidence="1">
    <location>
        <begin position="60"/>
        <end position="81"/>
    </location>
</feature>